<feature type="domain" description="Serpin" evidence="3">
    <location>
        <begin position="62"/>
        <end position="418"/>
    </location>
</feature>
<keyword evidence="4" id="KW-1185">Reference proteome</keyword>
<proteinExistence type="inferred from homology"/>
<reference evidence="5" key="1">
    <citation type="submission" date="2025-08" db="UniProtKB">
        <authorList>
            <consortium name="RefSeq"/>
        </authorList>
    </citation>
    <scope>IDENTIFICATION</scope>
    <source>
        <tissue evidence="5">Liver</tissue>
    </source>
</reference>
<evidence type="ECO:0000256" key="2">
    <source>
        <dbReference type="SAM" id="MobiDB-lite"/>
    </source>
</evidence>
<feature type="compositionally biased region" description="Polar residues" evidence="2">
    <location>
        <begin position="174"/>
        <end position="191"/>
    </location>
</feature>
<evidence type="ECO:0000313" key="5">
    <source>
        <dbReference type="RefSeq" id="XP_040596485.1"/>
    </source>
</evidence>
<dbReference type="PROSITE" id="PS00284">
    <property type="entry name" value="SERPIN"/>
    <property type="match status" value="1"/>
</dbReference>
<sequence>MLTLKTQEQNQTRKQPFDQSRCPASMLPLPLVTLFLVSSGFSAGGGSPLSESLWLLKTEFALHLYRSAAAERNGTNFVISPASVSLSLEILQFGARGNTGWQLASALGYTVQDPRVRGFLHSVYTALHNSSRGIGMELACTLFIHAGASLSPCFVQQVSWWANSSLEPADFGESNRTTMDVSKGTPRQNTGEGPGSPLWEQAGAQSAQLSIMSTMTFQSTWQRRFSSMASQPLPFTRAQGLVLQVPAMHQVTEVSYGQFQDAAGHKVDVLELLYLGRVASLFLVLPQNKDTPLDLIEPHLTARAIHLWATRLKRTRMDVFLPRFQIQNQFDLKSILGSWGITDLFDPLKANLKGISGQDGFYVSEATHKAKMELSEEGTKSSAATAVLLLRRSRTPAFKADRPFIFLLREHSTGTDSFKNWIQTFIFISLAI</sequence>
<dbReference type="Gene3D" id="3.30.497.10">
    <property type="entry name" value="Antithrombin, subunit I, domain 2"/>
    <property type="match status" value="1"/>
</dbReference>
<dbReference type="PANTHER" id="PTHR11461">
    <property type="entry name" value="SERINE PROTEASE INHIBITOR, SERPIN"/>
    <property type="match status" value="1"/>
</dbReference>
<dbReference type="InterPro" id="IPR036186">
    <property type="entry name" value="Serpin_sf"/>
</dbReference>
<dbReference type="Proteomes" id="UP000886700">
    <property type="component" value="Unplaced"/>
</dbReference>
<accession>A0ABM2X0P4</accession>
<evidence type="ECO:0000313" key="4">
    <source>
        <dbReference type="Proteomes" id="UP000886700"/>
    </source>
</evidence>
<dbReference type="Gene3D" id="2.30.39.10">
    <property type="entry name" value="Alpha-1-antitrypsin, domain 1"/>
    <property type="match status" value="1"/>
</dbReference>
<protein>
    <submittedName>
        <fullName evidence="5">Serpin E3 isoform X1</fullName>
    </submittedName>
</protein>
<dbReference type="InterPro" id="IPR042185">
    <property type="entry name" value="Serpin_sf_2"/>
</dbReference>
<dbReference type="InterPro" id="IPR042178">
    <property type="entry name" value="Serpin_sf_1"/>
</dbReference>
<dbReference type="SUPFAM" id="SSF56574">
    <property type="entry name" value="Serpins"/>
    <property type="match status" value="1"/>
</dbReference>
<comment type="similarity">
    <text evidence="1">Belongs to the serpin family.</text>
</comment>
<feature type="region of interest" description="Disordered" evidence="2">
    <location>
        <begin position="1"/>
        <end position="21"/>
    </location>
</feature>
<dbReference type="InterPro" id="IPR023796">
    <property type="entry name" value="Serpin_dom"/>
</dbReference>
<name>A0ABM2X0P4_MESAU</name>
<gene>
    <name evidence="5" type="primary">Serpine3</name>
</gene>
<evidence type="ECO:0000259" key="3">
    <source>
        <dbReference type="SMART" id="SM00093"/>
    </source>
</evidence>
<dbReference type="InterPro" id="IPR000215">
    <property type="entry name" value="Serpin_fam"/>
</dbReference>
<dbReference type="RefSeq" id="XP_040596485.1">
    <property type="nucleotide sequence ID" value="XM_040740551.1"/>
</dbReference>
<evidence type="ECO:0000256" key="1">
    <source>
        <dbReference type="RuleBase" id="RU000411"/>
    </source>
</evidence>
<dbReference type="GeneID" id="101823201"/>
<feature type="region of interest" description="Disordered" evidence="2">
    <location>
        <begin position="172"/>
        <end position="199"/>
    </location>
</feature>
<dbReference type="SMART" id="SM00093">
    <property type="entry name" value="SERPIN"/>
    <property type="match status" value="1"/>
</dbReference>
<organism evidence="4 5">
    <name type="scientific">Mesocricetus auratus</name>
    <name type="common">Golden hamster</name>
    <dbReference type="NCBI Taxonomy" id="10036"/>
    <lineage>
        <taxon>Eukaryota</taxon>
        <taxon>Metazoa</taxon>
        <taxon>Chordata</taxon>
        <taxon>Craniata</taxon>
        <taxon>Vertebrata</taxon>
        <taxon>Euteleostomi</taxon>
        <taxon>Mammalia</taxon>
        <taxon>Eutheria</taxon>
        <taxon>Euarchontoglires</taxon>
        <taxon>Glires</taxon>
        <taxon>Rodentia</taxon>
        <taxon>Myomorpha</taxon>
        <taxon>Muroidea</taxon>
        <taxon>Cricetidae</taxon>
        <taxon>Cricetinae</taxon>
        <taxon>Mesocricetus</taxon>
    </lineage>
</organism>
<dbReference type="InterPro" id="IPR023795">
    <property type="entry name" value="Serpin_CS"/>
</dbReference>
<dbReference type="PANTHER" id="PTHR11461:SF129">
    <property type="entry name" value="SERPIN E3"/>
    <property type="match status" value="1"/>
</dbReference>
<dbReference type="Pfam" id="PF00079">
    <property type="entry name" value="Serpin"/>
    <property type="match status" value="1"/>
</dbReference>
<feature type="compositionally biased region" description="Polar residues" evidence="2">
    <location>
        <begin position="1"/>
        <end position="18"/>
    </location>
</feature>